<protein>
    <submittedName>
        <fullName evidence="6">Transcriptional regulator, LysR family</fullName>
    </submittedName>
</protein>
<dbReference type="PANTHER" id="PTHR30537">
    <property type="entry name" value="HTH-TYPE TRANSCRIPTIONAL REGULATOR"/>
    <property type="match status" value="1"/>
</dbReference>
<dbReference type="InterPro" id="IPR036390">
    <property type="entry name" value="WH_DNA-bd_sf"/>
</dbReference>
<dbReference type="PROSITE" id="PS50931">
    <property type="entry name" value="HTH_LYSR"/>
    <property type="match status" value="1"/>
</dbReference>
<dbReference type="SUPFAM" id="SSF46785">
    <property type="entry name" value="Winged helix' DNA-binding domain"/>
    <property type="match status" value="1"/>
</dbReference>
<name>A0A081FTD2_9GAMM</name>
<dbReference type="PATRIC" id="fig|1232683.4.peg.3871"/>
<evidence type="ECO:0000256" key="2">
    <source>
        <dbReference type="ARBA" id="ARBA00023015"/>
    </source>
</evidence>
<evidence type="ECO:0000256" key="3">
    <source>
        <dbReference type="ARBA" id="ARBA00023125"/>
    </source>
</evidence>
<dbReference type="eggNOG" id="COG0583">
    <property type="taxonomic scope" value="Bacteria"/>
</dbReference>
<dbReference type="CDD" id="cd08471">
    <property type="entry name" value="PBP2_CrgA_like_2"/>
    <property type="match status" value="1"/>
</dbReference>
<keyword evidence="2" id="KW-0805">Transcription regulation</keyword>
<keyword evidence="7" id="KW-1185">Reference proteome</keyword>
<organism evidence="6 7">
    <name type="scientific">Marinobacterium lacunae</name>
    <dbReference type="NCBI Taxonomy" id="1232683"/>
    <lineage>
        <taxon>Bacteria</taxon>
        <taxon>Pseudomonadati</taxon>
        <taxon>Pseudomonadota</taxon>
        <taxon>Gammaproteobacteria</taxon>
        <taxon>Oceanospirillales</taxon>
        <taxon>Oceanospirillaceae</taxon>
        <taxon>Marinobacterium</taxon>
    </lineage>
</organism>
<evidence type="ECO:0000256" key="4">
    <source>
        <dbReference type="ARBA" id="ARBA00023163"/>
    </source>
</evidence>
<reference evidence="6 7" key="1">
    <citation type="submission" date="2014-04" db="EMBL/GenBank/DDBJ databases">
        <title>Marinobacterium kochiensis sp. nov., isolated from sediment sample collected from Kochi backwaters in Kerala, India.</title>
        <authorList>
            <person name="Singh A."/>
            <person name="Pinnaka A.K."/>
        </authorList>
    </citation>
    <scope>NUCLEOTIDE SEQUENCE [LARGE SCALE GENOMIC DNA]</scope>
    <source>
        <strain evidence="6 7">AK27</strain>
    </source>
</reference>
<keyword evidence="3" id="KW-0238">DNA-binding</keyword>
<dbReference type="PANTHER" id="PTHR30537:SF5">
    <property type="entry name" value="HTH-TYPE TRANSCRIPTIONAL ACTIVATOR TTDR-RELATED"/>
    <property type="match status" value="1"/>
</dbReference>
<dbReference type="PRINTS" id="PR00039">
    <property type="entry name" value="HTHLYSR"/>
</dbReference>
<dbReference type="STRING" id="1232683.ADIMK_3934"/>
<evidence type="ECO:0000259" key="5">
    <source>
        <dbReference type="PROSITE" id="PS50931"/>
    </source>
</evidence>
<feature type="domain" description="HTH lysR-type" evidence="5">
    <location>
        <begin position="1"/>
        <end position="59"/>
    </location>
</feature>
<dbReference type="InterPro" id="IPR058163">
    <property type="entry name" value="LysR-type_TF_proteobact-type"/>
</dbReference>
<keyword evidence="4" id="KW-0804">Transcription</keyword>
<gene>
    <name evidence="6" type="ORF">ADIMK_3934</name>
</gene>
<dbReference type="Proteomes" id="UP000028252">
    <property type="component" value="Unassembled WGS sequence"/>
</dbReference>
<dbReference type="GO" id="GO:0006351">
    <property type="term" value="P:DNA-templated transcription"/>
    <property type="evidence" value="ECO:0007669"/>
    <property type="project" value="TreeGrafter"/>
</dbReference>
<dbReference type="InterPro" id="IPR005119">
    <property type="entry name" value="LysR_subst-bd"/>
</dbReference>
<dbReference type="InterPro" id="IPR000847">
    <property type="entry name" value="LysR_HTH_N"/>
</dbReference>
<dbReference type="Gene3D" id="1.10.10.10">
    <property type="entry name" value="Winged helix-like DNA-binding domain superfamily/Winged helix DNA-binding domain"/>
    <property type="match status" value="1"/>
</dbReference>
<dbReference type="EMBL" id="JMQN01000059">
    <property type="protein sequence ID" value="KEA61787.1"/>
    <property type="molecule type" value="Genomic_DNA"/>
</dbReference>
<accession>A0A081FTD2</accession>
<dbReference type="SUPFAM" id="SSF53850">
    <property type="entry name" value="Periplasmic binding protein-like II"/>
    <property type="match status" value="1"/>
</dbReference>
<evidence type="ECO:0000256" key="1">
    <source>
        <dbReference type="ARBA" id="ARBA00009437"/>
    </source>
</evidence>
<comment type="caution">
    <text evidence="6">The sequence shown here is derived from an EMBL/GenBank/DDBJ whole genome shotgun (WGS) entry which is preliminary data.</text>
</comment>
<evidence type="ECO:0000313" key="6">
    <source>
        <dbReference type="EMBL" id="KEA61787.1"/>
    </source>
</evidence>
<dbReference type="AlphaFoldDB" id="A0A081FTD2"/>
<sequence length="301" mass="33400">MDKLEAMRVFVEVAECKSFVAASRQLDLSAPAVTRSVAQLEHELGTRLFNRTTRHVRLTDAGARFLEDAKRILEEVEQAIALASGSYAEPKGVLSVTAPVLFGQIHITPILTEYLSQNQSVTVKAQFYDRVSNILDEGLDVAIRIGHLKDSSYYAIPVGSVCRLLCASPDYLKRRGEPLHPDDLADHEIIQSSTVEPSTAWQFESPRGRLSVKLSPRLCCSQNGAAITAVKQGFGITRLMSYQVGEELMNGSLVRILTEYEPEPLPVSIVYLEGRQANAKIRSFIDLAVARLKENPFINHY</sequence>
<dbReference type="OrthoDB" id="9815676at2"/>
<dbReference type="Pfam" id="PF03466">
    <property type="entry name" value="LysR_substrate"/>
    <property type="match status" value="1"/>
</dbReference>
<dbReference type="FunFam" id="1.10.10.10:FF:000001">
    <property type="entry name" value="LysR family transcriptional regulator"/>
    <property type="match status" value="1"/>
</dbReference>
<dbReference type="GO" id="GO:0043565">
    <property type="term" value="F:sequence-specific DNA binding"/>
    <property type="evidence" value="ECO:0007669"/>
    <property type="project" value="TreeGrafter"/>
</dbReference>
<proteinExistence type="inferred from homology"/>
<dbReference type="InterPro" id="IPR036388">
    <property type="entry name" value="WH-like_DNA-bd_sf"/>
</dbReference>
<dbReference type="Pfam" id="PF00126">
    <property type="entry name" value="HTH_1"/>
    <property type="match status" value="1"/>
</dbReference>
<dbReference type="GO" id="GO:0003700">
    <property type="term" value="F:DNA-binding transcription factor activity"/>
    <property type="evidence" value="ECO:0007669"/>
    <property type="project" value="InterPro"/>
</dbReference>
<comment type="similarity">
    <text evidence="1">Belongs to the LysR transcriptional regulatory family.</text>
</comment>
<dbReference type="Gene3D" id="3.40.190.290">
    <property type="match status" value="1"/>
</dbReference>
<dbReference type="RefSeq" id="WP_036191815.1">
    <property type="nucleotide sequence ID" value="NZ_JMQN01000059.1"/>
</dbReference>
<evidence type="ECO:0000313" key="7">
    <source>
        <dbReference type="Proteomes" id="UP000028252"/>
    </source>
</evidence>